<evidence type="ECO:0000313" key="14">
    <source>
        <dbReference type="EMBL" id="KRT59723.1"/>
    </source>
</evidence>
<accession>A0A0T5ZA86</accession>
<keyword evidence="6" id="KW-0812">Transmembrane</keyword>
<dbReference type="PROSITE" id="PS52015">
    <property type="entry name" value="TONB_CTD"/>
    <property type="match status" value="1"/>
</dbReference>
<dbReference type="GO" id="GO:0055085">
    <property type="term" value="P:transmembrane transport"/>
    <property type="evidence" value="ECO:0007669"/>
    <property type="project" value="InterPro"/>
</dbReference>
<dbReference type="Pfam" id="PF03544">
    <property type="entry name" value="TonB_C"/>
    <property type="match status" value="1"/>
</dbReference>
<dbReference type="InterPro" id="IPR037682">
    <property type="entry name" value="TonB_C"/>
</dbReference>
<dbReference type="PANTHER" id="PTHR33446:SF14">
    <property type="entry name" value="PROTEIN TONB"/>
    <property type="match status" value="1"/>
</dbReference>
<proteinExistence type="inferred from homology"/>
<dbReference type="NCBIfam" id="TIGR01352">
    <property type="entry name" value="tonB_Cterm"/>
    <property type="match status" value="1"/>
</dbReference>
<keyword evidence="9" id="KW-0472">Membrane</keyword>
<evidence type="ECO:0000256" key="2">
    <source>
        <dbReference type="ARBA" id="ARBA00006555"/>
    </source>
</evidence>
<evidence type="ECO:0000259" key="12">
    <source>
        <dbReference type="PROSITE" id="PS52015"/>
    </source>
</evidence>
<dbReference type="GO" id="GO:0015031">
    <property type="term" value="P:protein transport"/>
    <property type="evidence" value="ECO:0007669"/>
    <property type="project" value="UniProtKB-UniRule"/>
</dbReference>
<comment type="similarity">
    <text evidence="2 10">Belongs to the TonB family.</text>
</comment>
<dbReference type="OrthoDB" id="1628901at2"/>
<dbReference type="GO" id="GO:0015891">
    <property type="term" value="P:siderophore transport"/>
    <property type="evidence" value="ECO:0007669"/>
    <property type="project" value="InterPro"/>
</dbReference>
<dbReference type="Gene3D" id="3.30.1150.10">
    <property type="match status" value="1"/>
</dbReference>
<evidence type="ECO:0000313" key="16">
    <source>
        <dbReference type="Proteomes" id="UP000051634"/>
    </source>
</evidence>
<keyword evidence="10" id="KW-0735">Signal-anchor</keyword>
<feature type="region of interest" description="Disordered" evidence="11">
    <location>
        <begin position="45"/>
        <end position="80"/>
    </location>
</feature>
<comment type="function">
    <text evidence="10">Interacts with outer membrane receptor proteins that carry out high-affinity binding and energy dependent uptake into the periplasmic space of specific substrates. It could act to transduce energy from the cytoplasmic membrane to specific energy-requiring processes in the outer membrane, resulting in the release into the periplasm of ligands bound by these outer membrane proteins.</text>
</comment>
<keyword evidence="7 10" id="KW-0653">Protein transport</keyword>
<dbReference type="AlphaFoldDB" id="A0A0T5ZA86"/>
<evidence type="ECO:0000256" key="6">
    <source>
        <dbReference type="ARBA" id="ARBA00022692"/>
    </source>
</evidence>
<evidence type="ECO:0000256" key="1">
    <source>
        <dbReference type="ARBA" id="ARBA00004383"/>
    </source>
</evidence>
<name>A0A0T5ZA86_9GAMM</name>
<keyword evidence="5 10" id="KW-0997">Cell inner membrane</keyword>
<keyword evidence="16" id="KW-1185">Reference proteome</keyword>
<dbReference type="RefSeq" id="WP_057955732.1">
    <property type="nucleotide sequence ID" value="NZ_KQ556890.1"/>
</dbReference>
<evidence type="ECO:0000256" key="8">
    <source>
        <dbReference type="ARBA" id="ARBA00022989"/>
    </source>
</evidence>
<dbReference type="PRINTS" id="PR01374">
    <property type="entry name" value="TONBPROTEIN"/>
</dbReference>
<dbReference type="InterPro" id="IPR006260">
    <property type="entry name" value="TonB/TolA_C"/>
</dbReference>
<evidence type="ECO:0000313" key="13">
    <source>
        <dbReference type="EMBL" id="KRT55748.1"/>
    </source>
</evidence>
<dbReference type="STRING" id="54398.Ga0074115_12355"/>
<dbReference type="SUPFAM" id="SSF74653">
    <property type="entry name" value="TolA/TonB C-terminal domain"/>
    <property type="match status" value="1"/>
</dbReference>
<dbReference type="PANTHER" id="PTHR33446">
    <property type="entry name" value="PROTEIN TONB-RELATED"/>
    <property type="match status" value="1"/>
</dbReference>
<gene>
    <name evidence="13" type="ORF">Ga0074115_12355</name>
    <name evidence="14" type="ORF">Ga0076813_15965</name>
</gene>
<keyword evidence="4 10" id="KW-1003">Cell membrane</keyword>
<dbReference type="EMBL" id="LDXT01000074">
    <property type="protein sequence ID" value="KRT55748.1"/>
    <property type="molecule type" value="Genomic_DNA"/>
</dbReference>
<dbReference type="GO" id="GO:0030288">
    <property type="term" value="C:outer membrane-bounded periplasmic space"/>
    <property type="evidence" value="ECO:0007669"/>
    <property type="project" value="InterPro"/>
</dbReference>
<dbReference type="Proteomes" id="UP000051634">
    <property type="component" value="Unassembled WGS sequence"/>
</dbReference>
<organism evidence="14 15">
    <name type="scientific">endosymbiont of Ridgeia piscesae</name>
    <dbReference type="NCBI Taxonomy" id="54398"/>
    <lineage>
        <taxon>Bacteria</taxon>
        <taxon>Pseudomonadati</taxon>
        <taxon>Pseudomonadota</taxon>
        <taxon>Gammaproteobacteria</taxon>
        <taxon>sulfur-oxidizing symbionts</taxon>
    </lineage>
</organism>
<feature type="domain" description="TonB C-terminal" evidence="12">
    <location>
        <begin position="117"/>
        <end position="208"/>
    </location>
</feature>
<protein>
    <recommendedName>
        <fullName evidence="10">Protein TonB</fullName>
    </recommendedName>
</protein>
<evidence type="ECO:0000256" key="7">
    <source>
        <dbReference type="ARBA" id="ARBA00022927"/>
    </source>
</evidence>
<evidence type="ECO:0000256" key="5">
    <source>
        <dbReference type="ARBA" id="ARBA00022519"/>
    </source>
</evidence>
<evidence type="ECO:0000313" key="15">
    <source>
        <dbReference type="Proteomes" id="UP000051276"/>
    </source>
</evidence>
<evidence type="ECO:0000256" key="4">
    <source>
        <dbReference type="ARBA" id="ARBA00022475"/>
    </source>
</evidence>
<dbReference type="InterPro" id="IPR051045">
    <property type="entry name" value="TonB-dependent_transducer"/>
</dbReference>
<keyword evidence="3 10" id="KW-0813">Transport</keyword>
<keyword evidence="8" id="KW-1133">Transmembrane helix</keyword>
<evidence type="ECO:0000256" key="3">
    <source>
        <dbReference type="ARBA" id="ARBA00022448"/>
    </source>
</evidence>
<evidence type="ECO:0000256" key="10">
    <source>
        <dbReference type="RuleBase" id="RU362123"/>
    </source>
</evidence>
<comment type="caution">
    <text evidence="14">The sequence shown here is derived from an EMBL/GenBank/DDBJ whole genome shotgun (WGS) entry which is preliminary data.</text>
</comment>
<sequence>MRWGLALLIALLVNFGLLKLMQSMVTPDHQRGNTQLSKALPIDFVRLPPEEPPPPAEEPPSEVEEPTPELPRPMPAAAAAKNPQIELPSWQAPNLALPLDVGNGPYLGGFATPPPPPLPAEPVPLVRIPPRYPRRALLRRTEGHVVVQFTIDPDGGVSDPKVVEAEPKGFFEQAALRAIRGWKFQPQLENGVAVARSATQTIRFSLKK</sequence>
<dbReference type="GO" id="GO:0031992">
    <property type="term" value="F:energy transducer activity"/>
    <property type="evidence" value="ECO:0007669"/>
    <property type="project" value="InterPro"/>
</dbReference>
<reference evidence="15 16" key="1">
    <citation type="submission" date="2015-11" db="EMBL/GenBank/DDBJ databases">
        <title>The genome of Candidatus Endoriftia persephone in Ridgeia piscesae and population structure of the North Eastern Pacific vestimentiferan symbionts.</title>
        <authorList>
            <person name="Perez M."/>
            <person name="Juniper K.S."/>
        </authorList>
    </citation>
    <scope>NUCLEOTIDE SEQUENCE [LARGE SCALE GENOMIC DNA]</scope>
    <source>
        <strain evidence="14">Ind10</strain>
        <strain evidence="13">Ind11</strain>
    </source>
</reference>
<dbReference type="Proteomes" id="UP000051276">
    <property type="component" value="Unassembled WGS sequence"/>
</dbReference>
<comment type="subcellular location">
    <subcellularLocation>
        <location evidence="1 10">Cell inner membrane</location>
        <topology evidence="1 10">Single-pass membrane protein</topology>
        <orientation evidence="1 10">Periplasmic side</orientation>
    </subcellularLocation>
</comment>
<dbReference type="EMBL" id="LMXI01000098">
    <property type="protein sequence ID" value="KRT59723.1"/>
    <property type="molecule type" value="Genomic_DNA"/>
</dbReference>
<evidence type="ECO:0000256" key="9">
    <source>
        <dbReference type="ARBA" id="ARBA00023136"/>
    </source>
</evidence>
<evidence type="ECO:0000256" key="11">
    <source>
        <dbReference type="SAM" id="MobiDB-lite"/>
    </source>
</evidence>
<dbReference type="GO" id="GO:0005886">
    <property type="term" value="C:plasma membrane"/>
    <property type="evidence" value="ECO:0007669"/>
    <property type="project" value="UniProtKB-SubCell"/>
</dbReference>
<dbReference type="InterPro" id="IPR003538">
    <property type="entry name" value="TonB"/>
</dbReference>